<dbReference type="Pfam" id="PF01882">
    <property type="entry name" value="DUF58"/>
    <property type="match status" value="1"/>
</dbReference>
<dbReference type="PANTHER" id="PTHR33608:SF6">
    <property type="entry name" value="BLL2464 PROTEIN"/>
    <property type="match status" value="1"/>
</dbReference>
<comment type="caution">
    <text evidence="2">The sequence shown here is derived from an EMBL/GenBank/DDBJ whole genome shotgun (WGS) entry which is preliminary data.</text>
</comment>
<dbReference type="Proteomes" id="UP000281955">
    <property type="component" value="Unassembled WGS sequence"/>
</dbReference>
<evidence type="ECO:0000259" key="1">
    <source>
        <dbReference type="Pfam" id="PF01882"/>
    </source>
</evidence>
<dbReference type="InterPro" id="IPR036465">
    <property type="entry name" value="vWFA_dom_sf"/>
</dbReference>
<organism evidence="2 3">
    <name type="scientific">Motilibacter peucedani</name>
    <dbReference type="NCBI Taxonomy" id="598650"/>
    <lineage>
        <taxon>Bacteria</taxon>
        <taxon>Bacillati</taxon>
        <taxon>Actinomycetota</taxon>
        <taxon>Actinomycetes</taxon>
        <taxon>Motilibacterales</taxon>
        <taxon>Motilibacteraceae</taxon>
        <taxon>Motilibacter</taxon>
    </lineage>
</organism>
<evidence type="ECO:0000313" key="3">
    <source>
        <dbReference type="Proteomes" id="UP000281955"/>
    </source>
</evidence>
<proteinExistence type="predicted"/>
<protein>
    <submittedName>
        <fullName evidence="2">Uncharacterized protein DUF58</fullName>
    </submittedName>
</protein>
<accession>A0A420XNH8</accession>
<gene>
    <name evidence="2" type="ORF">CLV35_2233</name>
</gene>
<dbReference type="AlphaFoldDB" id="A0A420XNH8"/>
<reference evidence="2 3" key="1">
    <citation type="submission" date="2018-10" db="EMBL/GenBank/DDBJ databases">
        <title>Genomic Encyclopedia of Archaeal and Bacterial Type Strains, Phase II (KMG-II): from individual species to whole genera.</title>
        <authorList>
            <person name="Goeker M."/>
        </authorList>
    </citation>
    <scope>NUCLEOTIDE SEQUENCE [LARGE SCALE GENOMIC DNA]</scope>
    <source>
        <strain evidence="2 3">RP-AC37</strain>
    </source>
</reference>
<feature type="domain" description="DUF58" evidence="1">
    <location>
        <begin position="48"/>
        <end position="262"/>
    </location>
</feature>
<name>A0A420XNH8_9ACTN</name>
<dbReference type="OrthoDB" id="9776116at2"/>
<dbReference type="PANTHER" id="PTHR33608">
    <property type="entry name" value="BLL2464 PROTEIN"/>
    <property type="match status" value="1"/>
</dbReference>
<dbReference type="RefSeq" id="WP_121193565.1">
    <property type="nucleotide sequence ID" value="NZ_RBWV01000012.1"/>
</dbReference>
<keyword evidence="3" id="KW-1185">Reference proteome</keyword>
<sequence>MSPTLPPPPLVAPSTVKRLSLQVARRLDGLLQGEHLGHRLGLGSEPADARAYVPGDDVRRIDWAVTARTSETHVRTTIAERELESMLVVDLSASMSFGTATAEKREVAIAVAAAFLHLAKGPGDRTGALLIGEDGLHSLPPRGGALGAYSTLSALLRQPRATTAGAGAPDLAAGLRAAAVRQRRRGLVVVVSDLLDPVESWHRPLRHLTARNDVIVAQLVDRRERELPDVGVLRLVDPDSGREVELATNARTRARYAEAAAARLAAQAAAVRDAGASHLVVRTEDDWLPQLARHLVRRRRVGLAPTTRRT</sequence>
<dbReference type="Gene3D" id="3.40.50.410">
    <property type="entry name" value="von Willebrand factor, type A domain"/>
    <property type="match status" value="1"/>
</dbReference>
<dbReference type="InterPro" id="IPR002881">
    <property type="entry name" value="DUF58"/>
</dbReference>
<dbReference type="InParanoid" id="A0A420XNH8"/>
<dbReference type="EMBL" id="RBWV01000012">
    <property type="protein sequence ID" value="RKS73744.1"/>
    <property type="molecule type" value="Genomic_DNA"/>
</dbReference>
<evidence type="ECO:0000313" key="2">
    <source>
        <dbReference type="EMBL" id="RKS73744.1"/>
    </source>
</evidence>
<dbReference type="SUPFAM" id="SSF53300">
    <property type="entry name" value="vWA-like"/>
    <property type="match status" value="1"/>
</dbReference>